<dbReference type="PANTHER" id="PTHR46260:SF2">
    <property type="entry name" value="KELCH DOMAIN-CONTAINING PROTEIN 8B"/>
    <property type="match status" value="1"/>
</dbReference>
<organism evidence="10 11">
    <name type="scientific">Hymenochirus boettgeri</name>
    <name type="common">Congo dwarf clawed frog</name>
    <dbReference type="NCBI Taxonomy" id="247094"/>
    <lineage>
        <taxon>Eukaryota</taxon>
        <taxon>Metazoa</taxon>
        <taxon>Chordata</taxon>
        <taxon>Craniata</taxon>
        <taxon>Vertebrata</taxon>
        <taxon>Euteleostomi</taxon>
        <taxon>Amphibia</taxon>
        <taxon>Batrachia</taxon>
        <taxon>Anura</taxon>
        <taxon>Pipoidea</taxon>
        <taxon>Pipidae</taxon>
        <taxon>Pipinae</taxon>
        <taxon>Hymenochirus</taxon>
    </lineage>
</organism>
<keyword evidence="6" id="KW-0677">Repeat</keyword>
<dbReference type="InterPro" id="IPR051746">
    <property type="entry name" value="Kelch_domain_containing_8"/>
</dbReference>
<evidence type="ECO:0000313" key="10">
    <source>
        <dbReference type="EMBL" id="KAG8435984.1"/>
    </source>
</evidence>
<dbReference type="GO" id="GO:0005737">
    <property type="term" value="C:cytoplasm"/>
    <property type="evidence" value="ECO:0007669"/>
    <property type="project" value="UniProtKB-SubCell"/>
</dbReference>
<evidence type="ECO:0000256" key="9">
    <source>
        <dbReference type="ARBA" id="ARBA00045748"/>
    </source>
</evidence>
<dbReference type="SMART" id="SM00612">
    <property type="entry name" value="Kelch"/>
    <property type="match status" value="1"/>
</dbReference>
<keyword evidence="5" id="KW-0132">Cell division</keyword>
<evidence type="ECO:0000256" key="3">
    <source>
        <dbReference type="ARBA" id="ARBA00022441"/>
    </source>
</evidence>
<sequence length="114" mass="12269">MLCRSVSCKVFIFLSGIWIKPGRSMRMREKRADFVSSYLGGYVVAAGGLGNQPSPLSSVEGFNLVKKRWENLPSMPTGRCSCSSLQSNNLLFIIGGVAHGPSSAVEALCVLEDV</sequence>
<dbReference type="GO" id="GO:0098813">
    <property type="term" value="P:nuclear chromosome segregation"/>
    <property type="evidence" value="ECO:0007669"/>
    <property type="project" value="TreeGrafter"/>
</dbReference>
<comment type="caution">
    <text evidence="10">The sequence shown here is derived from an EMBL/GenBank/DDBJ whole genome shotgun (WGS) entry which is preliminary data.</text>
</comment>
<keyword evidence="7" id="KW-0131">Cell cycle</keyword>
<dbReference type="AlphaFoldDB" id="A0A8T2IY03"/>
<comment type="subcellular location">
    <subcellularLocation>
        <location evidence="2">Cytoplasm</location>
    </subcellularLocation>
    <subcellularLocation>
        <location evidence="1">Midbody</location>
    </subcellularLocation>
</comment>
<comment type="function">
    <text evidence="9">Involved in pinching off the separated nuclei at the cleavage furrow and in cytokinesis. Required for mitotic integrity and maintenance of chromosomal stability. Protects cells against mitotic errors, centrosomal amplification, micronucleus formation and aneuploidy. Plays a key role of midbody function involving abscission of the daughter cells during cytokinesis and appropriate chromosomal and nuclear segregation into the daughter cells.</text>
</comment>
<dbReference type="GO" id="GO:0030496">
    <property type="term" value="C:midbody"/>
    <property type="evidence" value="ECO:0007669"/>
    <property type="project" value="UniProtKB-SubCell"/>
</dbReference>
<dbReference type="GO" id="GO:0110070">
    <property type="term" value="C:cellularization cleavage furrow"/>
    <property type="evidence" value="ECO:0007669"/>
    <property type="project" value="TreeGrafter"/>
</dbReference>
<evidence type="ECO:0000313" key="11">
    <source>
        <dbReference type="Proteomes" id="UP000812440"/>
    </source>
</evidence>
<name>A0A8T2IY03_9PIPI</name>
<dbReference type="Pfam" id="PF01344">
    <property type="entry name" value="Kelch_1"/>
    <property type="match status" value="1"/>
</dbReference>
<dbReference type="SUPFAM" id="SSF117281">
    <property type="entry name" value="Kelch motif"/>
    <property type="match status" value="1"/>
</dbReference>
<keyword evidence="3" id="KW-0880">Kelch repeat</keyword>
<dbReference type="Proteomes" id="UP000812440">
    <property type="component" value="Chromosome 4"/>
</dbReference>
<proteinExistence type="predicted"/>
<evidence type="ECO:0000256" key="4">
    <source>
        <dbReference type="ARBA" id="ARBA00022490"/>
    </source>
</evidence>
<keyword evidence="11" id="KW-1185">Reference proteome</keyword>
<evidence type="ECO:0000256" key="2">
    <source>
        <dbReference type="ARBA" id="ARBA00004496"/>
    </source>
</evidence>
<evidence type="ECO:0000256" key="7">
    <source>
        <dbReference type="ARBA" id="ARBA00023306"/>
    </source>
</evidence>
<gene>
    <name evidence="10" type="ORF">GDO86_007177</name>
</gene>
<dbReference type="Gene3D" id="2.120.10.80">
    <property type="entry name" value="Kelch-type beta propeller"/>
    <property type="match status" value="1"/>
</dbReference>
<reference evidence="10" key="1">
    <citation type="thesis" date="2020" institute="ProQuest LLC" country="789 East Eisenhower Parkway, Ann Arbor, MI, USA">
        <title>Comparative Genomics and Chromosome Evolution.</title>
        <authorList>
            <person name="Mudd A.B."/>
        </authorList>
    </citation>
    <scope>NUCLEOTIDE SEQUENCE</scope>
    <source>
        <strain evidence="10">Female2</strain>
        <tissue evidence="10">Blood</tissue>
    </source>
</reference>
<dbReference type="InterPro" id="IPR006652">
    <property type="entry name" value="Kelch_1"/>
</dbReference>
<dbReference type="InterPro" id="IPR015915">
    <property type="entry name" value="Kelch-typ_b-propeller"/>
</dbReference>
<dbReference type="GO" id="GO:1902410">
    <property type="term" value="P:mitotic cytokinetic process"/>
    <property type="evidence" value="ECO:0007669"/>
    <property type="project" value="TreeGrafter"/>
</dbReference>
<evidence type="ECO:0000256" key="1">
    <source>
        <dbReference type="ARBA" id="ARBA00004214"/>
    </source>
</evidence>
<dbReference type="GO" id="GO:0045171">
    <property type="term" value="C:intercellular bridge"/>
    <property type="evidence" value="ECO:0007669"/>
    <property type="project" value="TreeGrafter"/>
</dbReference>
<dbReference type="OrthoDB" id="45365at2759"/>
<evidence type="ECO:0000256" key="8">
    <source>
        <dbReference type="ARBA" id="ARBA00041086"/>
    </source>
</evidence>
<keyword evidence="4" id="KW-0963">Cytoplasm</keyword>
<dbReference type="GO" id="GO:0140014">
    <property type="term" value="P:mitotic nuclear division"/>
    <property type="evidence" value="ECO:0007669"/>
    <property type="project" value="TreeGrafter"/>
</dbReference>
<dbReference type="EMBL" id="JAACNH010000007">
    <property type="protein sequence ID" value="KAG8435984.1"/>
    <property type="molecule type" value="Genomic_DNA"/>
</dbReference>
<protein>
    <recommendedName>
        <fullName evidence="8">Kelch domain-containing protein 8B</fullName>
    </recommendedName>
</protein>
<accession>A0A8T2IY03</accession>
<dbReference type="PANTHER" id="PTHR46260">
    <property type="entry name" value="RING-TYPE DOMAIN-CONTAINING PROTEIN"/>
    <property type="match status" value="1"/>
</dbReference>
<evidence type="ECO:0000256" key="6">
    <source>
        <dbReference type="ARBA" id="ARBA00022737"/>
    </source>
</evidence>
<evidence type="ECO:0000256" key="5">
    <source>
        <dbReference type="ARBA" id="ARBA00022618"/>
    </source>
</evidence>